<evidence type="ECO:0000313" key="6">
    <source>
        <dbReference type="EMBL" id="TPX13970.1"/>
    </source>
</evidence>
<dbReference type="InParanoid" id="A0A507BBI5"/>
<evidence type="ECO:0000256" key="5">
    <source>
        <dbReference type="SAM" id="MobiDB-lite"/>
    </source>
</evidence>
<evidence type="ECO:0000256" key="2">
    <source>
        <dbReference type="ARBA" id="ARBA00022989"/>
    </source>
</evidence>
<proteinExistence type="inferred from homology"/>
<dbReference type="InterPro" id="IPR038814">
    <property type="entry name" value="AIM11"/>
</dbReference>
<feature type="region of interest" description="Disordered" evidence="5">
    <location>
        <begin position="242"/>
        <end position="277"/>
    </location>
</feature>
<comment type="subcellular location">
    <subcellularLocation>
        <location evidence="4">Membrane</location>
        <topology evidence="4">Multi-pass membrane protein</topology>
    </subcellularLocation>
</comment>
<evidence type="ECO:0000256" key="4">
    <source>
        <dbReference type="RuleBase" id="RU367098"/>
    </source>
</evidence>
<feature type="compositionally biased region" description="Basic and acidic residues" evidence="5">
    <location>
        <begin position="265"/>
        <end position="277"/>
    </location>
</feature>
<evidence type="ECO:0000256" key="3">
    <source>
        <dbReference type="ARBA" id="ARBA00023136"/>
    </source>
</evidence>
<feature type="compositionally biased region" description="Low complexity" evidence="5">
    <location>
        <begin position="1"/>
        <end position="10"/>
    </location>
</feature>
<name>A0A507BBI5_9PEZI</name>
<dbReference type="AlphaFoldDB" id="A0A507BBI5"/>
<protein>
    <recommendedName>
        <fullName evidence="4">Altered inheritance of mitochondria protein 11</fullName>
    </recommendedName>
</protein>
<accession>A0A507BBI5</accession>
<feature type="transmembrane region" description="Helical" evidence="4">
    <location>
        <begin position="54"/>
        <end position="71"/>
    </location>
</feature>
<comment type="similarity">
    <text evidence="4">Belongs to the AIM11 family.</text>
</comment>
<evidence type="ECO:0000256" key="1">
    <source>
        <dbReference type="ARBA" id="ARBA00022692"/>
    </source>
</evidence>
<dbReference type="STRING" id="1093900.A0A507BBI5"/>
<keyword evidence="3 4" id="KW-0472">Membrane</keyword>
<dbReference type="Proteomes" id="UP000319257">
    <property type="component" value="Unassembled WGS sequence"/>
</dbReference>
<dbReference type="PANTHER" id="PTHR39136">
    <property type="entry name" value="ALTERED INHERITANCE OF MITOCHONDRIA PROTEIN 11"/>
    <property type="match status" value="1"/>
</dbReference>
<dbReference type="OrthoDB" id="3558022at2759"/>
<sequence>MAPSSSDSQQPQPPPAQPQLYEPQQPPAQQQQQPPSSSSSSSSSLFSTRTLKQLGVFFVGAGFLTWSTLLARRAVRRRTAAAYPKLFDESYLRPDAAPRRDPDGPLIALEALNLATLSVLSWGIMMTGGLAFAFDVSSAEEMRARARAQLLGMGPDGDGSGKAPQTEEEAEREVQEFLAKVYFRRKDDDDGEGAGAGEAASELDKWVARVLRLEKDEGKKEKMREEFAEARQKWKDQWHEAQAAARARDEAAAARADSLRTVGGGDKKEAVIDNTRR</sequence>
<reference evidence="6 7" key="1">
    <citation type="submission" date="2019-06" db="EMBL/GenBank/DDBJ databases">
        <title>Draft genome sequence of the filamentous fungus Phialemoniopsis curvata isolated from diesel fuel.</title>
        <authorList>
            <person name="Varaljay V.A."/>
            <person name="Lyon W.J."/>
            <person name="Crouch A.L."/>
            <person name="Drake C.E."/>
            <person name="Hollomon J.M."/>
            <person name="Nadeau L.J."/>
            <person name="Nunn H.S."/>
            <person name="Stevenson B.S."/>
            <person name="Bojanowski C.L."/>
            <person name="Crookes-Goodson W.J."/>
        </authorList>
    </citation>
    <scope>NUCLEOTIDE SEQUENCE [LARGE SCALE GENOMIC DNA]</scope>
    <source>
        <strain evidence="6 7">D216</strain>
    </source>
</reference>
<dbReference type="GO" id="GO:0005739">
    <property type="term" value="C:mitochondrion"/>
    <property type="evidence" value="ECO:0007669"/>
    <property type="project" value="TreeGrafter"/>
</dbReference>
<gene>
    <name evidence="4" type="primary">AIM11</name>
    <name evidence="6" type="ORF">E0L32_005670</name>
</gene>
<keyword evidence="7" id="KW-1185">Reference proteome</keyword>
<keyword evidence="2 4" id="KW-1133">Transmembrane helix</keyword>
<dbReference type="EMBL" id="SKBQ01000030">
    <property type="protein sequence ID" value="TPX13970.1"/>
    <property type="molecule type" value="Genomic_DNA"/>
</dbReference>
<dbReference type="GO" id="GO:0016020">
    <property type="term" value="C:membrane"/>
    <property type="evidence" value="ECO:0007669"/>
    <property type="project" value="UniProtKB-SubCell"/>
</dbReference>
<feature type="compositionally biased region" description="Low complexity" evidence="5">
    <location>
        <begin position="18"/>
        <end position="44"/>
    </location>
</feature>
<dbReference type="PANTHER" id="PTHR39136:SF1">
    <property type="entry name" value="ALTERED INHERITANCE OF MITOCHONDRIA PROTEIN 11"/>
    <property type="match status" value="1"/>
</dbReference>
<evidence type="ECO:0000313" key="7">
    <source>
        <dbReference type="Proteomes" id="UP000319257"/>
    </source>
</evidence>
<feature type="region of interest" description="Disordered" evidence="5">
    <location>
        <begin position="1"/>
        <end position="44"/>
    </location>
</feature>
<keyword evidence="1 4" id="KW-0812">Transmembrane</keyword>
<comment type="caution">
    <text evidence="6">The sequence shown here is derived from an EMBL/GenBank/DDBJ whole genome shotgun (WGS) entry which is preliminary data.</text>
</comment>
<organism evidence="6 7">
    <name type="scientific">Thyridium curvatum</name>
    <dbReference type="NCBI Taxonomy" id="1093900"/>
    <lineage>
        <taxon>Eukaryota</taxon>
        <taxon>Fungi</taxon>
        <taxon>Dikarya</taxon>
        <taxon>Ascomycota</taxon>
        <taxon>Pezizomycotina</taxon>
        <taxon>Sordariomycetes</taxon>
        <taxon>Sordariomycetidae</taxon>
        <taxon>Thyridiales</taxon>
        <taxon>Thyridiaceae</taxon>
        <taxon>Thyridium</taxon>
    </lineage>
</organism>